<evidence type="ECO:0000256" key="4">
    <source>
        <dbReference type="ARBA" id="ARBA00022823"/>
    </source>
</evidence>
<dbReference type="InterPro" id="IPR050743">
    <property type="entry name" value="2-oxoacid_DH_E2_comp"/>
</dbReference>
<dbReference type="EMBL" id="DVAD01000014">
    <property type="protein sequence ID" value="HIJ99728.1"/>
    <property type="molecule type" value="Genomic_DNA"/>
</dbReference>
<dbReference type="SUPFAM" id="SSF52777">
    <property type="entry name" value="CoA-dependent acyltransferases"/>
    <property type="match status" value="1"/>
</dbReference>
<dbReference type="PANTHER" id="PTHR43178:SF5">
    <property type="entry name" value="LIPOAMIDE ACYLTRANSFERASE COMPONENT OF BRANCHED-CHAIN ALPHA-KETO ACID DEHYDROGENASE COMPLEX, MITOCHONDRIAL"/>
    <property type="match status" value="1"/>
</dbReference>
<evidence type="ECO:0000313" key="10">
    <source>
        <dbReference type="Proteomes" id="UP000604391"/>
    </source>
</evidence>
<dbReference type="PANTHER" id="PTHR43178">
    <property type="entry name" value="DIHYDROLIPOAMIDE ACETYLTRANSFERASE COMPONENT OF PYRUVATE DEHYDROGENASE COMPLEX"/>
    <property type="match status" value="1"/>
</dbReference>
<evidence type="ECO:0000256" key="2">
    <source>
        <dbReference type="ARBA" id="ARBA00007317"/>
    </source>
</evidence>
<evidence type="ECO:0000256" key="5">
    <source>
        <dbReference type="ARBA" id="ARBA00023315"/>
    </source>
</evidence>
<dbReference type="InterPro" id="IPR003016">
    <property type="entry name" value="2-oxoA_DH_lipoyl-BS"/>
</dbReference>
<dbReference type="Pfam" id="PF00364">
    <property type="entry name" value="Biotin_lipoyl"/>
    <property type="match status" value="1"/>
</dbReference>
<comment type="cofactor">
    <cofactor evidence="1">
        <name>(R)-lipoate</name>
        <dbReference type="ChEBI" id="CHEBI:83088"/>
    </cofactor>
</comment>
<dbReference type="InterPro" id="IPR036625">
    <property type="entry name" value="E3-bd_dom_sf"/>
</dbReference>
<evidence type="ECO:0000313" key="9">
    <source>
        <dbReference type="EMBL" id="HIJ99728.1"/>
    </source>
</evidence>
<evidence type="ECO:0000259" key="8">
    <source>
        <dbReference type="PROSITE" id="PS51826"/>
    </source>
</evidence>
<dbReference type="AlphaFoldDB" id="A0A832UM40"/>
<dbReference type="PROSITE" id="PS51826">
    <property type="entry name" value="PSBD"/>
    <property type="match status" value="1"/>
</dbReference>
<keyword evidence="10" id="KW-1185">Reference proteome</keyword>
<keyword evidence="4" id="KW-0450">Lipoyl</keyword>
<dbReference type="GO" id="GO:0005737">
    <property type="term" value="C:cytoplasm"/>
    <property type="evidence" value="ECO:0007669"/>
    <property type="project" value="TreeGrafter"/>
</dbReference>
<gene>
    <name evidence="9" type="ORF">H1011_02800</name>
</gene>
<dbReference type="PROSITE" id="PS00189">
    <property type="entry name" value="LIPOYL"/>
    <property type="match status" value="1"/>
</dbReference>
<dbReference type="Proteomes" id="UP000604391">
    <property type="component" value="Unassembled WGS sequence"/>
</dbReference>
<dbReference type="GO" id="GO:0016407">
    <property type="term" value="F:acetyltransferase activity"/>
    <property type="evidence" value="ECO:0007669"/>
    <property type="project" value="TreeGrafter"/>
</dbReference>
<dbReference type="Gene3D" id="4.10.320.10">
    <property type="entry name" value="E3-binding domain"/>
    <property type="match status" value="1"/>
</dbReference>
<organism evidence="9 10">
    <name type="scientific">Candidatus Undinarchaeum marinum</name>
    <dbReference type="NCBI Taxonomy" id="2756141"/>
    <lineage>
        <taxon>Archaea</taxon>
        <taxon>Candidatus Undinarchaeota</taxon>
        <taxon>Candidatus Undinarchaeia</taxon>
        <taxon>Candidatus Undinarchaeales</taxon>
        <taxon>Candidatus Undinarchaeaceae</taxon>
        <taxon>Candidatus Undinarchaeum</taxon>
    </lineage>
</organism>
<evidence type="ECO:0000256" key="1">
    <source>
        <dbReference type="ARBA" id="ARBA00001938"/>
    </source>
</evidence>
<keyword evidence="3" id="KW-0808">Transferase</keyword>
<reference evidence="9 10" key="1">
    <citation type="journal article" name="Nat. Commun.">
        <title>Undinarchaeota illuminate DPANN phylogeny and the impact of gene transfer on archaeal evolution.</title>
        <authorList>
            <person name="Dombrowski N."/>
            <person name="Williams T.A."/>
            <person name="Sun J."/>
            <person name="Woodcroft B.J."/>
            <person name="Lee J.H."/>
            <person name="Minh B.Q."/>
            <person name="Rinke C."/>
            <person name="Spang A."/>
        </authorList>
    </citation>
    <scope>NUCLEOTIDE SEQUENCE [LARGE SCALE GENOMIC DNA]</scope>
    <source>
        <strain evidence="9">MAG_bin17</strain>
    </source>
</reference>
<proteinExistence type="inferred from homology"/>
<evidence type="ECO:0000259" key="7">
    <source>
        <dbReference type="PROSITE" id="PS50968"/>
    </source>
</evidence>
<keyword evidence="5" id="KW-0012">Acyltransferase</keyword>
<dbReference type="CDD" id="cd06849">
    <property type="entry name" value="lipoyl_domain"/>
    <property type="match status" value="1"/>
</dbReference>
<name>A0A832UM40_9ARCH</name>
<evidence type="ECO:0000256" key="6">
    <source>
        <dbReference type="SAM" id="MobiDB-lite"/>
    </source>
</evidence>
<dbReference type="InterPro" id="IPR000089">
    <property type="entry name" value="Biotin_lipoyl"/>
</dbReference>
<dbReference type="SUPFAM" id="SSF51230">
    <property type="entry name" value="Single hybrid motif"/>
    <property type="match status" value="1"/>
</dbReference>
<protein>
    <submittedName>
        <fullName evidence="9">2-oxo acid dehydrogenase subunit E2</fullName>
    </submittedName>
</protein>
<dbReference type="GO" id="GO:0031405">
    <property type="term" value="F:lipoic acid binding"/>
    <property type="evidence" value="ECO:0007669"/>
    <property type="project" value="TreeGrafter"/>
</dbReference>
<dbReference type="Gene3D" id="3.30.559.10">
    <property type="entry name" value="Chloramphenicol acetyltransferase-like domain"/>
    <property type="match status" value="1"/>
</dbReference>
<comment type="caution">
    <text evidence="9">The sequence shown here is derived from an EMBL/GenBank/DDBJ whole genome shotgun (WGS) entry which is preliminary data.</text>
</comment>
<dbReference type="PROSITE" id="PS50968">
    <property type="entry name" value="BIOTINYL_LIPOYL"/>
    <property type="match status" value="1"/>
</dbReference>
<dbReference type="InterPro" id="IPR023213">
    <property type="entry name" value="CAT-like_dom_sf"/>
</dbReference>
<dbReference type="SUPFAM" id="SSF47005">
    <property type="entry name" value="Peripheral subunit-binding domain of 2-oxo acid dehydrogenase complex"/>
    <property type="match status" value="1"/>
</dbReference>
<feature type="domain" description="Peripheral subunit-binding (PSBD)" evidence="8">
    <location>
        <begin position="127"/>
        <end position="164"/>
    </location>
</feature>
<dbReference type="FunFam" id="3.30.559.10:FF:000007">
    <property type="entry name" value="Dihydrolipoamide acetyltransferase component of pyruvate dehydrogenase complex"/>
    <property type="match status" value="1"/>
</dbReference>
<feature type="domain" description="Lipoyl-binding" evidence="7">
    <location>
        <begin position="2"/>
        <end position="77"/>
    </location>
</feature>
<dbReference type="InterPro" id="IPR004167">
    <property type="entry name" value="PSBD"/>
</dbReference>
<dbReference type="InterPro" id="IPR001078">
    <property type="entry name" value="2-oxoacid_DH_actylTfrase"/>
</dbReference>
<comment type="similarity">
    <text evidence="2">Belongs to the 2-oxoacid dehydrogenase family.</text>
</comment>
<dbReference type="InterPro" id="IPR011053">
    <property type="entry name" value="Single_hybrid_motif"/>
</dbReference>
<dbReference type="Pfam" id="PF02817">
    <property type="entry name" value="E3_binding"/>
    <property type="match status" value="1"/>
</dbReference>
<dbReference type="Pfam" id="PF00198">
    <property type="entry name" value="2-oxoacid_dh"/>
    <property type="match status" value="1"/>
</dbReference>
<dbReference type="Gene3D" id="2.40.50.100">
    <property type="match status" value="1"/>
</dbReference>
<feature type="region of interest" description="Disordered" evidence="6">
    <location>
        <begin position="161"/>
        <end position="184"/>
    </location>
</feature>
<accession>A0A832UM40</accession>
<sequence>MVKEFIFPDVGEGISEGKLVKWSVKPGDKVEEDQIIGEIETDKAIVEMPSPYEGIIKELKVPEGGTIHVGEVLVVYEGDGEVELEKPVEKKARESVGIVGDVSTKASGVLPAGLQGRTSSAPSDHIKAAPAARKLAKELKVELSTIKGSGPAGAITVKDVKAASPEEKEPEKKTAAEAPEEEKTEKKIRVVRKYDMYGYVKRVPLSMIRKTIAKTMVKSWKEIPHVTHMDEADVTELVEVRKTEKEIAAEQGIHLTYLPFIMKAMMGALKKYPDFNASYDEENEELVIKEYYNIGFAVDTEAGLMVPVLKRSEQKTLMTLAKEMQDLAEAARSRKINIMDMQGGSITITNIGSLGGLYATPIIRPPEVAILGLGKIYDKIVPGKDGKPEVRKVMPISLSFDHRVLDGANAARFVSEIIRHLADPDILLV</sequence>
<evidence type="ECO:0000256" key="3">
    <source>
        <dbReference type="ARBA" id="ARBA00022679"/>
    </source>
</evidence>